<evidence type="ECO:0000313" key="2">
    <source>
        <dbReference type="EMBL" id="AAG61150.1"/>
    </source>
</evidence>
<dbReference type="EMBL" id="AY008340">
    <property type="protein sequence ID" value="AAG61150.1"/>
    <property type="molecule type" value="Genomic_DNA"/>
</dbReference>
<keyword evidence="2" id="KW-0378">Hydrolase</keyword>
<dbReference type="InterPro" id="IPR027434">
    <property type="entry name" value="Homing_endonucl"/>
</dbReference>
<evidence type="ECO:0000259" key="1">
    <source>
        <dbReference type="Pfam" id="PF00961"/>
    </source>
</evidence>
<dbReference type="PANTHER" id="PTHR36181:SF3">
    <property type="entry name" value="INTRON-ENCODED DNA ENDONUCLEASE AI5 BETA"/>
    <property type="match status" value="1"/>
</dbReference>
<dbReference type="SUPFAM" id="SSF55608">
    <property type="entry name" value="Homing endonucleases"/>
    <property type="match status" value="1"/>
</dbReference>
<feature type="domain" description="Homing endonuclease LAGLIDADG" evidence="1">
    <location>
        <begin position="8"/>
        <end position="107"/>
    </location>
</feature>
<reference evidence="2" key="1">
    <citation type="journal article" date="2001" name="Nucleic Acids Res.">
        <title>Rapid evolution of the DNA-binding site in LAGLIDADG homing endonucleases.</title>
        <authorList>
            <person name="Lucas P."/>
            <person name="Otis C."/>
            <person name="Mercier J.P."/>
            <person name="Turmel M."/>
            <person name="Lemieux C."/>
        </authorList>
    </citation>
    <scope>NUCLEOTIDE SEQUENCE</scope>
    <source>
        <strain evidence="2">M722</strain>
    </source>
</reference>
<dbReference type="GO" id="GO:0004519">
    <property type="term" value="F:endonuclease activity"/>
    <property type="evidence" value="ECO:0007669"/>
    <property type="project" value="UniProtKB-KW"/>
</dbReference>
<proteinExistence type="predicted"/>
<keyword evidence="2" id="KW-0255">Endonuclease</keyword>
<dbReference type="GO" id="GO:0005739">
    <property type="term" value="C:mitochondrion"/>
    <property type="evidence" value="ECO:0007669"/>
    <property type="project" value="UniProtKB-ARBA"/>
</dbReference>
<dbReference type="InterPro" id="IPR004860">
    <property type="entry name" value="LAGLIDADG_dom"/>
</dbReference>
<dbReference type="Gene3D" id="3.10.28.10">
    <property type="entry name" value="Homing endonucleases"/>
    <property type="match status" value="1"/>
</dbReference>
<accession>Q9B7G5</accession>
<keyword evidence="2" id="KW-0496">Mitochondrion</keyword>
<sequence>MKLTPDWICGFVEGEGTFAISLEKNENMKMKMQVRLIFKITQHIKNVQVLYAIKKYFGIGQVKPQNKNDIWEYRVSNFEQITNTVIPFFEKHSLHTSKKYDFLRVRYVSILIKRGDHLKEDGFLKIVKLRSRMNLYPNVEKGLSTENEKK</sequence>
<dbReference type="InterPro" id="IPR051289">
    <property type="entry name" value="LAGLIDADG_Endonuclease"/>
</dbReference>
<dbReference type="Pfam" id="PF00961">
    <property type="entry name" value="LAGLIDADG_1"/>
    <property type="match status" value="1"/>
</dbReference>
<protein>
    <submittedName>
        <fullName evidence="2">Putative site-specific DNA endonuclease</fullName>
    </submittedName>
</protein>
<keyword evidence="2" id="KW-0540">Nuclease</keyword>
<organism evidence="2">
    <name type="scientific">Monomastix sp. M722</name>
    <dbReference type="NCBI Taxonomy" id="141717"/>
    <lineage>
        <taxon>Eukaryota</taxon>
        <taxon>Viridiplantae</taxon>
        <taxon>Chlorophyta</taxon>
        <taxon>Mamiellophyceae</taxon>
        <taxon>Monomastigales</taxon>
        <taxon>Monomastigaceae</taxon>
        <taxon>Monomastix</taxon>
    </lineage>
</organism>
<dbReference type="AlphaFoldDB" id="Q9B7G5"/>
<geneLocation type="mitochondrion" evidence="2"/>
<dbReference type="PANTHER" id="PTHR36181">
    <property type="entry name" value="INTRON-ENCODED ENDONUCLEASE AI3-RELATED"/>
    <property type="match status" value="1"/>
</dbReference>
<name>Q9B7G5_9CHLO</name>